<dbReference type="AlphaFoldDB" id="A0A1M7AUW6"/>
<evidence type="ECO:0008006" key="6">
    <source>
        <dbReference type="Google" id="ProtNLM"/>
    </source>
</evidence>
<dbReference type="Proteomes" id="UP000198940">
    <property type="component" value="Unassembled WGS sequence"/>
</dbReference>
<dbReference type="RefSeq" id="WP_072882221.1">
    <property type="nucleotide sequence ID" value="NZ_FOKU01000009.1"/>
</dbReference>
<dbReference type="EMBL" id="FRAT01000010">
    <property type="protein sequence ID" value="SHL46219.1"/>
    <property type="molecule type" value="Genomic_DNA"/>
</dbReference>
<evidence type="ECO:0000313" key="5">
    <source>
        <dbReference type="Proteomes" id="UP000198940"/>
    </source>
</evidence>
<dbReference type="Proteomes" id="UP000184031">
    <property type="component" value="Unassembled WGS sequence"/>
</dbReference>
<evidence type="ECO:0000313" key="2">
    <source>
        <dbReference type="EMBL" id="SFC36045.1"/>
    </source>
</evidence>
<dbReference type="OrthoDB" id="9808753at2"/>
<dbReference type="EMBL" id="FOKU01000009">
    <property type="protein sequence ID" value="SFC36045.1"/>
    <property type="molecule type" value="Genomic_DNA"/>
</dbReference>
<keyword evidence="5" id="KW-1185">Reference proteome</keyword>
<comment type="caution">
    <text evidence="3">The sequence shown here is derived from an EMBL/GenBank/DDBJ whole genome shotgun (WGS) entry which is preliminary data.</text>
</comment>
<gene>
    <name evidence="2" type="ORF">SAMN04487891_109169</name>
    <name evidence="3" type="ORF">SAMN05216293_3542</name>
</gene>
<organism evidence="3 4">
    <name type="scientific">Flagellimonas taeanensis</name>
    <dbReference type="NCBI Taxonomy" id="1005926"/>
    <lineage>
        <taxon>Bacteria</taxon>
        <taxon>Pseudomonadati</taxon>
        <taxon>Bacteroidota</taxon>
        <taxon>Flavobacteriia</taxon>
        <taxon>Flavobacteriales</taxon>
        <taxon>Flavobacteriaceae</taxon>
        <taxon>Flagellimonas</taxon>
    </lineage>
</organism>
<evidence type="ECO:0000313" key="4">
    <source>
        <dbReference type="Proteomes" id="UP000184031"/>
    </source>
</evidence>
<accession>A0A1M7AUW6</accession>
<name>A0A1M7AUW6_9FLAO</name>
<evidence type="ECO:0000313" key="3">
    <source>
        <dbReference type="EMBL" id="SHL46219.1"/>
    </source>
</evidence>
<feature type="chain" id="PRO_5009923863" description="Chaperone of endosialidase" evidence="1">
    <location>
        <begin position="19"/>
        <end position="304"/>
    </location>
</feature>
<protein>
    <recommendedName>
        <fullName evidence="6">Chaperone of endosialidase</fullName>
    </recommendedName>
</protein>
<sequence length="304" mass="33259">MKYLISFLICLLPILLMAQTNVFPGSGNVGIGTSNPLALFQMINNNNQFSIRPESNSAGTLLTSGQAIHLVFNDNNDGSDYFSVRANGTTFSSTDEFFRITSNGNVGIGTTSPTHLLTLNGGASSDGARTLVFERQVSGGAYNDIKASLGISGNTSQGGLRFMLSSDDGNNWINNVFFLQAGGNVGIGTTAPDSKLAVKGNIHAEEVKVDLSVPGPDYVFKERYDLKSLEEVKDYIKEHGHLPNIPSAKEMEENGIQLGEMNMKLLEKIEELTLYLIEKEETEKLMLRQLHELDEKIKKMEKSK</sequence>
<dbReference type="STRING" id="1055723.SAMN05216293_3542"/>
<proteinExistence type="predicted"/>
<feature type="signal peptide" evidence="1">
    <location>
        <begin position="1"/>
        <end position="18"/>
    </location>
</feature>
<reference evidence="3 4" key="1">
    <citation type="submission" date="2016-11" db="EMBL/GenBank/DDBJ databases">
        <authorList>
            <person name="Varghese N."/>
            <person name="Submissions S."/>
        </authorList>
    </citation>
    <scope>NUCLEOTIDE SEQUENCE [LARGE SCALE GENOMIC DNA]</scope>
    <source>
        <strain evidence="3 4">CGMCC 1.12174</strain>
        <strain evidence="2 5">DSM 26351</strain>
    </source>
</reference>
<keyword evidence="1" id="KW-0732">Signal</keyword>
<evidence type="ECO:0000256" key="1">
    <source>
        <dbReference type="SAM" id="SignalP"/>
    </source>
</evidence>